<dbReference type="Proteomes" id="UP001515480">
    <property type="component" value="Unassembled WGS sequence"/>
</dbReference>
<keyword evidence="1" id="KW-1133">Transmembrane helix</keyword>
<reference evidence="3 4" key="1">
    <citation type="journal article" date="2024" name="Science">
        <title>Giant polyketide synthase enzymes in the biosynthesis of giant marine polyether toxins.</title>
        <authorList>
            <person name="Fallon T.R."/>
            <person name="Shende V.V."/>
            <person name="Wierzbicki I.H."/>
            <person name="Pendleton A.L."/>
            <person name="Watervoot N.F."/>
            <person name="Auber R.P."/>
            <person name="Gonzalez D.J."/>
            <person name="Wisecaver J.H."/>
            <person name="Moore B.S."/>
        </authorList>
    </citation>
    <scope>NUCLEOTIDE SEQUENCE [LARGE SCALE GENOMIC DNA]</scope>
    <source>
        <strain evidence="3 4">12B1</strain>
    </source>
</reference>
<dbReference type="EMBL" id="JBGBPQ010000016">
    <property type="protein sequence ID" value="KAL1508423.1"/>
    <property type="molecule type" value="Genomic_DNA"/>
</dbReference>
<keyword evidence="4" id="KW-1185">Reference proteome</keyword>
<evidence type="ECO:0000313" key="4">
    <source>
        <dbReference type="Proteomes" id="UP001515480"/>
    </source>
</evidence>
<sequence>MAAFLLLGSAALLTPTAPVCPVLRRAHRFPPVILAENEQQEHGEAEPEDKKEGIDLSATREDFEAGVDFGKSLRSRFVSPVIDDPGLPYADALVVISGTLTLSILILSGILPVGRPGWLTPLPGMEGWRGVPYILPALAHGSGMALCWLLGALAARAFESEAYSAGLGEAISRTWRAGAFAIGTLLFSTQLSVFISMTSAGLDPYLGSSYEGDVRLAGIADEVILDCLVQAVSLTGFRIFRWWDARGSRR</sequence>
<feature type="transmembrane region" description="Helical" evidence="1">
    <location>
        <begin position="92"/>
        <end position="113"/>
    </location>
</feature>
<comment type="caution">
    <text evidence="3">The sequence shown here is derived from an EMBL/GenBank/DDBJ whole genome shotgun (WGS) entry which is preliminary data.</text>
</comment>
<evidence type="ECO:0000256" key="2">
    <source>
        <dbReference type="SAM" id="SignalP"/>
    </source>
</evidence>
<feature type="chain" id="PRO_5044303716" evidence="2">
    <location>
        <begin position="19"/>
        <end position="250"/>
    </location>
</feature>
<evidence type="ECO:0000313" key="3">
    <source>
        <dbReference type="EMBL" id="KAL1508423.1"/>
    </source>
</evidence>
<evidence type="ECO:0000256" key="1">
    <source>
        <dbReference type="SAM" id="Phobius"/>
    </source>
</evidence>
<dbReference type="AlphaFoldDB" id="A0AB34IYN8"/>
<feature type="transmembrane region" description="Helical" evidence="1">
    <location>
        <begin position="133"/>
        <end position="155"/>
    </location>
</feature>
<organism evidence="3 4">
    <name type="scientific">Prymnesium parvum</name>
    <name type="common">Toxic golden alga</name>
    <dbReference type="NCBI Taxonomy" id="97485"/>
    <lineage>
        <taxon>Eukaryota</taxon>
        <taxon>Haptista</taxon>
        <taxon>Haptophyta</taxon>
        <taxon>Prymnesiophyceae</taxon>
        <taxon>Prymnesiales</taxon>
        <taxon>Prymnesiaceae</taxon>
        <taxon>Prymnesium</taxon>
    </lineage>
</organism>
<feature type="signal peptide" evidence="2">
    <location>
        <begin position="1"/>
        <end position="18"/>
    </location>
</feature>
<accession>A0AB34IYN8</accession>
<keyword evidence="1" id="KW-0812">Transmembrane</keyword>
<gene>
    <name evidence="3" type="ORF">AB1Y20_004530</name>
</gene>
<keyword evidence="2" id="KW-0732">Signal</keyword>
<feature type="transmembrane region" description="Helical" evidence="1">
    <location>
        <begin position="175"/>
        <end position="195"/>
    </location>
</feature>
<keyword evidence="1" id="KW-0472">Membrane</keyword>
<protein>
    <submittedName>
        <fullName evidence="3">Uncharacterized protein</fullName>
    </submittedName>
</protein>
<name>A0AB34IYN8_PRYPA</name>
<proteinExistence type="predicted"/>